<evidence type="ECO:0000313" key="3">
    <source>
        <dbReference type="Proteomes" id="UP000054270"/>
    </source>
</evidence>
<proteinExistence type="predicted"/>
<protein>
    <submittedName>
        <fullName evidence="2">Uncharacterized protein</fullName>
    </submittedName>
</protein>
<gene>
    <name evidence="2" type="ORF">HYPSUDRAFT_198049</name>
</gene>
<dbReference type="EMBL" id="KN817524">
    <property type="protein sequence ID" value="KJA27261.1"/>
    <property type="molecule type" value="Genomic_DNA"/>
</dbReference>
<feature type="region of interest" description="Disordered" evidence="1">
    <location>
        <begin position="1"/>
        <end position="75"/>
    </location>
</feature>
<dbReference type="Proteomes" id="UP000054270">
    <property type="component" value="Unassembled WGS sequence"/>
</dbReference>
<evidence type="ECO:0000256" key="1">
    <source>
        <dbReference type="SAM" id="MobiDB-lite"/>
    </source>
</evidence>
<accession>A0A0D2PFF6</accession>
<organism evidence="2 3">
    <name type="scientific">Hypholoma sublateritium (strain FD-334 SS-4)</name>
    <dbReference type="NCBI Taxonomy" id="945553"/>
    <lineage>
        <taxon>Eukaryota</taxon>
        <taxon>Fungi</taxon>
        <taxon>Dikarya</taxon>
        <taxon>Basidiomycota</taxon>
        <taxon>Agaricomycotina</taxon>
        <taxon>Agaricomycetes</taxon>
        <taxon>Agaricomycetidae</taxon>
        <taxon>Agaricales</taxon>
        <taxon>Agaricineae</taxon>
        <taxon>Strophariaceae</taxon>
        <taxon>Hypholoma</taxon>
    </lineage>
</organism>
<sequence>MLRSPSSDSTPSRDPTRRAYPATSVSPFNPRASFVESTSSPPCPSRPLTPARVLSNPPLPSPHQRRPRTPSHLLHHPSLASTMQNRRRSACAIIAPALSPPHLPTSPRCLAHPANAHHLAKAPLRASVLAEAPFLVVRWLSASAFENAIMAPAGDLMLPWAPTAFAPPSRT</sequence>
<reference evidence="3" key="1">
    <citation type="submission" date="2014-04" db="EMBL/GenBank/DDBJ databases">
        <title>Evolutionary Origins and Diversification of the Mycorrhizal Mutualists.</title>
        <authorList>
            <consortium name="DOE Joint Genome Institute"/>
            <consortium name="Mycorrhizal Genomics Consortium"/>
            <person name="Kohler A."/>
            <person name="Kuo A."/>
            <person name="Nagy L.G."/>
            <person name="Floudas D."/>
            <person name="Copeland A."/>
            <person name="Barry K.W."/>
            <person name="Cichocki N."/>
            <person name="Veneault-Fourrey C."/>
            <person name="LaButti K."/>
            <person name="Lindquist E.A."/>
            <person name="Lipzen A."/>
            <person name="Lundell T."/>
            <person name="Morin E."/>
            <person name="Murat C."/>
            <person name="Riley R."/>
            <person name="Ohm R."/>
            <person name="Sun H."/>
            <person name="Tunlid A."/>
            <person name="Henrissat B."/>
            <person name="Grigoriev I.V."/>
            <person name="Hibbett D.S."/>
            <person name="Martin F."/>
        </authorList>
    </citation>
    <scope>NUCLEOTIDE SEQUENCE [LARGE SCALE GENOMIC DNA]</scope>
    <source>
        <strain evidence="3">FD-334 SS-4</strain>
    </source>
</reference>
<feature type="compositionally biased region" description="Low complexity" evidence="1">
    <location>
        <begin position="1"/>
        <end position="13"/>
    </location>
</feature>
<feature type="compositionally biased region" description="Basic residues" evidence="1">
    <location>
        <begin position="63"/>
        <end position="75"/>
    </location>
</feature>
<evidence type="ECO:0000313" key="2">
    <source>
        <dbReference type="EMBL" id="KJA27261.1"/>
    </source>
</evidence>
<keyword evidence="3" id="KW-1185">Reference proteome</keyword>
<name>A0A0D2PFF6_HYPSF</name>
<dbReference type="AlphaFoldDB" id="A0A0D2PFF6"/>